<evidence type="ECO:0000256" key="16">
    <source>
        <dbReference type="SAM" id="Phobius"/>
    </source>
</evidence>
<evidence type="ECO:0000256" key="5">
    <source>
        <dbReference type="ARBA" id="ARBA00011781"/>
    </source>
</evidence>
<keyword evidence="11" id="KW-0694">RNA-binding</keyword>
<dbReference type="Proteomes" id="UP001159405">
    <property type="component" value="Unassembled WGS sequence"/>
</dbReference>
<evidence type="ECO:0000256" key="8">
    <source>
        <dbReference type="ARBA" id="ARBA00022481"/>
    </source>
</evidence>
<keyword evidence="13" id="KW-0449">Lipoprotein</keyword>
<feature type="transmembrane region" description="Helical" evidence="16">
    <location>
        <begin position="304"/>
        <end position="325"/>
    </location>
</feature>
<evidence type="ECO:0000259" key="18">
    <source>
        <dbReference type="Pfam" id="PF05881"/>
    </source>
</evidence>
<keyword evidence="9" id="KW-0597">Phosphoprotein</keyword>
<comment type="subcellular location">
    <subcellularLocation>
        <location evidence="2">Melanosome</location>
    </subcellularLocation>
    <subcellularLocation>
        <location evidence="3">Membrane</location>
        <topology evidence="3">Lipid-anchor</topology>
    </subcellularLocation>
</comment>
<dbReference type="Gene3D" id="3.90.1740.10">
    <property type="entry name" value="2',3'-cyclic nucleotide 3'-phosphodiesterase superfamily"/>
    <property type="match status" value="1"/>
</dbReference>
<dbReference type="InterPro" id="IPR008431">
    <property type="entry name" value="CNPase"/>
</dbReference>
<keyword evidence="10" id="KW-0378">Hydrolase</keyword>
<dbReference type="PANTHER" id="PTHR10156">
    <property type="entry name" value="2',3'-CYCLIC-NUCLEOTIDE 3'-PHOSPHODIESTERASE"/>
    <property type="match status" value="1"/>
</dbReference>
<keyword evidence="14" id="KW-0636">Prenylation</keyword>
<evidence type="ECO:0000256" key="1">
    <source>
        <dbReference type="ARBA" id="ARBA00000610"/>
    </source>
</evidence>
<evidence type="ECO:0000256" key="7">
    <source>
        <dbReference type="ARBA" id="ARBA00014478"/>
    </source>
</evidence>
<comment type="subunit">
    <text evidence="5">Exists as monomers and homodimers.</text>
</comment>
<keyword evidence="16" id="KW-0812">Transmembrane</keyword>
<dbReference type="Gene3D" id="2.10.80.10">
    <property type="entry name" value="Lipase, subunit A"/>
    <property type="match status" value="1"/>
</dbReference>
<evidence type="ECO:0000256" key="3">
    <source>
        <dbReference type="ARBA" id="ARBA00004635"/>
    </source>
</evidence>
<reference evidence="19 20" key="1">
    <citation type="submission" date="2022-05" db="EMBL/GenBank/DDBJ databases">
        <authorList>
            <consortium name="Genoscope - CEA"/>
            <person name="William W."/>
        </authorList>
    </citation>
    <scope>NUCLEOTIDE SEQUENCE [LARGE SCALE GENOMIC DNA]</scope>
</reference>
<evidence type="ECO:0000313" key="19">
    <source>
        <dbReference type="EMBL" id="CAH3154634.1"/>
    </source>
</evidence>
<dbReference type="Gene3D" id="3.40.50.300">
    <property type="entry name" value="P-loop containing nucleotide triphosphate hydrolases"/>
    <property type="match status" value="1"/>
</dbReference>
<protein>
    <recommendedName>
        <fullName evidence="7">2',3'-cyclic-nucleotide 3'-phosphodiesterase</fullName>
        <ecNumber evidence="6">3.1.4.37</ecNumber>
    </recommendedName>
</protein>
<evidence type="ECO:0000256" key="14">
    <source>
        <dbReference type="ARBA" id="ARBA00023289"/>
    </source>
</evidence>
<feature type="domain" description="Cyclic nucleotide phosphodiesterase catalytic" evidence="18">
    <location>
        <begin position="502"/>
        <end position="757"/>
    </location>
</feature>
<feature type="chain" id="PRO_5046183048" description="2',3'-cyclic-nucleotide 3'-phosphodiesterase" evidence="17">
    <location>
        <begin position="29"/>
        <end position="758"/>
    </location>
</feature>
<dbReference type="EMBL" id="CALNXK010000099">
    <property type="protein sequence ID" value="CAH3154634.1"/>
    <property type="molecule type" value="Genomic_DNA"/>
</dbReference>
<evidence type="ECO:0000256" key="13">
    <source>
        <dbReference type="ARBA" id="ARBA00023288"/>
    </source>
</evidence>
<sequence>MRFYTMSRKRAILLLLFRCLFYLHSVIGLSNTTFSSLAISVKNTTMEKSNNPLKVNNGGRRNYSHWKSRHVVKPVNVGKRSNFTSISAALRANKRPKDTLEDTVLRSAFQTRKLKEELQRRQMIAPGYYQAECSEKKPCKEGMYCNVLYCEKCHKLNVACNANEQCCEGMVCTFGRCEKKSKGDPGTFCEKDSDCNDACCVLEPTINSHLPICKPTLGEYHQCAAILYRKIWVGDKPDCGPCKPGLECVQKGIFGSHEVCIKPESGSIFVSLRKLHSGGQGETKISAVTVRENLASLIMNARRFAVYLGVSLAVCFASIALYVLATERFRRKKSKDNKESLVALNFPFLTDAHCIEFVMNSKVMFIMRGLPGSGKSVVAHQIKQVYGDKAVICSADDFRVTDQGDYVWKAEEYEMTHMICQEKANQACRNATPVVIIDNTNIKKFLLFQYVSIAHDTGYCVVIVEPKTSWKLSISELTQRNHHNVTEERLRELLSEFDKVFALYYGWFLSGDSSQTLKDRMLKVLRDCCENIPSFQDSFVRDSSQEQDEPASCSSETDFPSLPCLEHPRSHLHITTFFYKRGQTQRAREYVCMVEDAFGSVATLSVVAWTITPRTVTARVKLTSQQLNLWGGMLSSMDSTGQGSGDSNTVLSLNESSSCALQTTNSSFIPASYKDLVIKPTVGDGDTAHVTLSCRSDITPVHGRFDLRDLITLELTNHSYEEYKVTDGIVRSYGDGQWGVYLNEPIYVDGLFTGFYGS</sequence>
<evidence type="ECO:0000256" key="4">
    <source>
        <dbReference type="ARBA" id="ARBA00008662"/>
    </source>
</evidence>
<dbReference type="SUPFAM" id="SSF52540">
    <property type="entry name" value="P-loop containing nucleoside triphosphate hydrolases"/>
    <property type="match status" value="1"/>
</dbReference>
<dbReference type="InterPro" id="IPR047325">
    <property type="entry name" value="CNPase_cat"/>
</dbReference>
<keyword evidence="20" id="KW-1185">Reference proteome</keyword>
<name>A0ABN8Q1E1_9CNID</name>
<accession>A0ABN8Q1E1</accession>
<comment type="caution">
    <text evidence="19">The sequence shown here is derived from an EMBL/GenBank/DDBJ whole genome shotgun (WGS) entry which is preliminary data.</text>
</comment>
<evidence type="ECO:0000256" key="11">
    <source>
        <dbReference type="ARBA" id="ARBA00022884"/>
    </source>
</evidence>
<comment type="function">
    <text evidence="15">Catalyzes the formation of 2'-nucleotide products from 2',3'-cyclic substrates. May participate in RNA metabolism in the myelinating cell, CNP is the third most abundant protein in central nervous system myelin.</text>
</comment>
<evidence type="ECO:0000256" key="6">
    <source>
        <dbReference type="ARBA" id="ARBA00012317"/>
    </source>
</evidence>
<dbReference type="Pfam" id="PF13671">
    <property type="entry name" value="AAA_33"/>
    <property type="match status" value="1"/>
</dbReference>
<feature type="signal peptide" evidence="17">
    <location>
        <begin position="1"/>
        <end position="28"/>
    </location>
</feature>
<evidence type="ECO:0000256" key="17">
    <source>
        <dbReference type="SAM" id="SignalP"/>
    </source>
</evidence>
<keyword evidence="17" id="KW-0732">Signal</keyword>
<dbReference type="InterPro" id="IPR009097">
    <property type="entry name" value="Cyclic_Pdiesterase"/>
</dbReference>
<keyword evidence="8" id="KW-0488">Methylation</keyword>
<keyword evidence="16" id="KW-1133">Transmembrane helix</keyword>
<evidence type="ECO:0000256" key="12">
    <source>
        <dbReference type="ARBA" id="ARBA00023136"/>
    </source>
</evidence>
<proteinExistence type="inferred from homology"/>
<dbReference type="SUPFAM" id="SSF55144">
    <property type="entry name" value="LigT-like"/>
    <property type="match status" value="1"/>
</dbReference>
<evidence type="ECO:0000256" key="15">
    <source>
        <dbReference type="ARBA" id="ARBA00045937"/>
    </source>
</evidence>
<evidence type="ECO:0000256" key="9">
    <source>
        <dbReference type="ARBA" id="ARBA00022553"/>
    </source>
</evidence>
<gene>
    <name evidence="19" type="ORF">PLOB_00050104</name>
</gene>
<comment type="similarity">
    <text evidence="4">Belongs to the 2H phosphoesterase superfamily. CNPase family.</text>
</comment>
<evidence type="ECO:0000313" key="20">
    <source>
        <dbReference type="Proteomes" id="UP001159405"/>
    </source>
</evidence>
<organism evidence="19 20">
    <name type="scientific">Porites lobata</name>
    <dbReference type="NCBI Taxonomy" id="104759"/>
    <lineage>
        <taxon>Eukaryota</taxon>
        <taxon>Metazoa</taxon>
        <taxon>Cnidaria</taxon>
        <taxon>Anthozoa</taxon>
        <taxon>Hexacorallia</taxon>
        <taxon>Scleractinia</taxon>
        <taxon>Fungiina</taxon>
        <taxon>Poritidae</taxon>
        <taxon>Porites</taxon>
    </lineage>
</organism>
<dbReference type="Pfam" id="PF05881">
    <property type="entry name" value="CNPase"/>
    <property type="match status" value="1"/>
</dbReference>
<dbReference type="InterPro" id="IPR027417">
    <property type="entry name" value="P-loop_NTPase"/>
</dbReference>
<evidence type="ECO:0000256" key="2">
    <source>
        <dbReference type="ARBA" id="ARBA00004223"/>
    </source>
</evidence>
<dbReference type="EC" id="3.1.4.37" evidence="6"/>
<dbReference type="PANTHER" id="PTHR10156:SF0">
    <property type="entry name" value="2',3'-CYCLIC-NUCLEOTIDE 3'-PHOSPHODIESTERASE"/>
    <property type="match status" value="1"/>
</dbReference>
<keyword evidence="12 16" id="KW-0472">Membrane</keyword>
<comment type="catalytic activity">
    <reaction evidence="1">
        <text>a nucleoside 2',3'-cyclic phosphate + H2O = a nucleoside 2'-phosphate + H(+)</text>
        <dbReference type="Rhea" id="RHEA:14489"/>
        <dbReference type="ChEBI" id="CHEBI:15377"/>
        <dbReference type="ChEBI" id="CHEBI:15378"/>
        <dbReference type="ChEBI" id="CHEBI:66954"/>
        <dbReference type="ChEBI" id="CHEBI:78552"/>
        <dbReference type="EC" id="3.1.4.37"/>
    </reaction>
</comment>
<evidence type="ECO:0000256" key="10">
    <source>
        <dbReference type="ARBA" id="ARBA00022801"/>
    </source>
</evidence>